<gene>
    <name evidence="2" type="ORF">CSUI_007884</name>
</gene>
<evidence type="ECO:0000256" key="1">
    <source>
        <dbReference type="SAM" id="MobiDB-lite"/>
    </source>
</evidence>
<reference evidence="2 3" key="1">
    <citation type="journal article" date="2017" name="Int. J. Parasitol.">
        <title>The genome of the protozoan parasite Cystoisospora suis and a reverse vaccinology approach to identify vaccine candidates.</title>
        <authorList>
            <person name="Palmieri N."/>
            <person name="Shrestha A."/>
            <person name="Ruttkowski B."/>
            <person name="Beck T."/>
            <person name="Vogl C."/>
            <person name="Tomley F."/>
            <person name="Blake D.P."/>
            <person name="Joachim A."/>
        </authorList>
    </citation>
    <scope>NUCLEOTIDE SEQUENCE [LARGE SCALE GENOMIC DNA]</scope>
    <source>
        <strain evidence="2 3">Wien I</strain>
    </source>
</reference>
<organism evidence="2 3">
    <name type="scientific">Cystoisospora suis</name>
    <dbReference type="NCBI Taxonomy" id="483139"/>
    <lineage>
        <taxon>Eukaryota</taxon>
        <taxon>Sar</taxon>
        <taxon>Alveolata</taxon>
        <taxon>Apicomplexa</taxon>
        <taxon>Conoidasida</taxon>
        <taxon>Coccidia</taxon>
        <taxon>Eucoccidiorida</taxon>
        <taxon>Eimeriorina</taxon>
        <taxon>Sarcocystidae</taxon>
        <taxon>Cystoisospora</taxon>
    </lineage>
</organism>
<dbReference type="GeneID" id="94431238"/>
<feature type="region of interest" description="Disordered" evidence="1">
    <location>
        <begin position="17"/>
        <end position="41"/>
    </location>
</feature>
<evidence type="ECO:0000313" key="2">
    <source>
        <dbReference type="EMBL" id="PHJ18291.1"/>
    </source>
</evidence>
<sequence>KHSPATAATLLLLTGHDDSNKTTAAGKPLLSRHSSTPSGRGRTDFFLTETWNVLFLLW</sequence>
<protein>
    <submittedName>
        <fullName evidence="2">Uncharacterized protein</fullName>
    </submittedName>
</protein>
<proteinExistence type="predicted"/>
<dbReference type="VEuPathDB" id="ToxoDB:CSUI_007884"/>
<dbReference type="RefSeq" id="XP_067919999.1">
    <property type="nucleotide sequence ID" value="XM_068068027.1"/>
</dbReference>
<comment type="caution">
    <text evidence="2">The sequence shown here is derived from an EMBL/GenBank/DDBJ whole genome shotgun (WGS) entry which is preliminary data.</text>
</comment>
<accession>A0A2C6JS88</accession>
<keyword evidence="3" id="KW-1185">Reference proteome</keyword>
<dbReference type="AlphaFoldDB" id="A0A2C6JS88"/>
<dbReference type="Proteomes" id="UP000221165">
    <property type="component" value="Unassembled WGS sequence"/>
</dbReference>
<feature type="non-terminal residue" evidence="2">
    <location>
        <position position="1"/>
    </location>
</feature>
<name>A0A2C6JS88_9APIC</name>
<dbReference type="EMBL" id="MIGC01004249">
    <property type="protein sequence ID" value="PHJ18291.1"/>
    <property type="molecule type" value="Genomic_DNA"/>
</dbReference>
<evidence type="ECO:0000313" key="3">
    <source>
        <dbReference type="Proteomes" id="UP000221165"/>
    </source>
</evidence>